<accession>A0ABQ4TM06</accession>
<dbReference type="InterPro" id="IPR027396">
    <property type="entry name" value="DsrEFH-like"/>
</dbReference>
<reference evidence="2" key="2">
    <citation type="submission" date="2021-08" db="EMBL/GenBank/DDBJ databases">
        <authorList>
            <person name="Tani A."/>
            <person name="Ola A."/>
            <person name="Ogura Y."/>
            <person name="Katsura K."/>
            <person name="Hayashi T."/>
        </authorList>
    </citation>
    <scope>NUCLEOTIDE SEQUENCE</scope>
    <source>
        <strain evidence="2">DSM 23674</strain>
    </source>
</reference>
<proteinExistence type="predicted"/>
<dbReference type="Proteomes" id="UP001055101">
    <property type="component" value="Unassembled WGS sequence"/>
</dbReference>
<organism evidence="2 3">
    <name type="scientific">Methylobacterium thuringiense</name>
    <dbReference type="NCBI Taxonomy" id="1003091"/>
    <lineage>
        <taxon>Bacteria</taxon>
        <taxon>Pseudomonadati</taxon>
        <taxon>Pseudomonadota</taxon>
        <taxon>Alphaproteobacteria</taxon>
        <taxon>Hyphomicrobiales</taxon>
        <taxon>Methylobacteriaceae</taxon>
        <taxon>Methylobacterium</taxon>
    </lineage>
</organism>
<protein>
    <recommendedName>
        <fullName evidence="4">DsrE/DsrF-like family protein</fullName>
    </recommendedName>
</protein>
<dbReference type="InterPro" id="IPR006311">
    <property type="entry name" value="TAT_signal"/>
</dbReference>
<comment type="caution">
    <text evidence="2">The sequence shown here is derived from an EMBL/GenBank/DDBJ whole genome shotgun (WGS) entry which is preliminary data.</text>
</comment>
<keyword evidence="3" id="KW-1185">Reference proteome</keyword>
<evidence type="ECO:0008006" key="4">
    <source>
        <dbReference type="Google" id="ProtNLM"/>
    </source>
</evidence>
<reference evidence="2" key="1">
    <citation type="journal article" date="2021" name="Front. Microbiol.">
        <title>Comprehensive Comparative Genomics and Phenotyping of Methylobacterium Species.</title>
        <authorList>
            <person name="Alessa O."/>
            <person name="Ogura Y."/>
            <person name="Fujitani Y."/>
            <person name="Takami H."/>
            <person name="Hayashi T."/>
            <person name="Sahin N."/>
            <person name="Tani A."/>
        </authorList>
    </citation>
    <scope>NUCLEOTIDE SEQUENCE</scope>
    <source>
        <strain evidence="2">DSM 23674</strain>
    </source>
</reference>
<evidence type="ECO:0000313" key="3">
    <source>
        <dbReference type="Proteomes" id="UP001055101"/>
    </source>
</evidence>
<sequence length="155" mass="16592">MDRRSLLRAGGAAGLLLALTASALRAEEAKPLHRIALQVSSADPALMNLALTNIVNIAKHYAGTGDSVAIDLTAFGPGYAMVRADTSPVRARIAEIRQRYPFVRFSACQNARRAMAEAEGKTPDAIPQIAEADDVPAGVVHLSELQEQGWSYLRP</sequence>
<dbReference type="Gene3D" id="3.40.1260.10">
    <property type="entry name" value="DsrEFH-like"/>
    <property type="match status" value="1"/>
</dbReference>
<dbReference type="PANTHER" id="PTHR37691:SF1">
    <property type="entry name" value="BLR3518 PROTEIN"/>
    <property type="match status" value="1"/>
</dbReference>
<gene>
    <name evidence="2" type="ORF">EKPJFOCH_2112</name>
</gene>
<dbReference type="RefSeq" id="WP_147816775.1">
    <property type="nucleotide sequence ID" value="NZ_BPRA01000009.1"/>
</dbReference>
<feature type="chain" id="PRO_5045394986" description="DsrE/DsrF-like family protein" evidence="1">
    <location>
        <begin position="27"/>
        <end position="155"/>
    </location>
</feature>
<name>A0ABQ4TM06_9HYPH</name>
<dbReference type="PROSITE" id="PS51318">
    <property type="entry name" value="TAT"/>
    <property type="match status" value="1"/>
</dbReference>
<dbReference type="EMBL" id="BPRA01000009">
    <property type="protein sequence ID" value="GJE55617.1"/>
    <property type="molecule type" value="Genomic_DNA"/>
</dbReference>
<keyword evidence="1" id="KW-0732">Signal</keyword>
<dbReference type="SUPFAM" id="SSF75169">
    <property type="entry name" value="DsrEFH-like"/>
    <property type="match status" value="1"/>
</dbReference>
<dbReference type="PANTHER" id="PTHR37691">
    <property type="entry name" value="BLR3518 PROTEIN"/>
    <property type="match status" value="1"/>
</dbReference>
<feature type="signal peptide" evidence="1">
    <location>
        <begin position="1"/>
        <end position="26"/>
    </location>
</feature>
<evidence type="ECO:0000313" key="2">
    <source>
        <dbReference type="EMBL" id="GJE55617.1"/>
    </source>
</evidence>
<evidence type="ECO:0000256" key="1">
    <source>
        <dbReference type="SAM" id="SignalP"/>
    </source>
</evidence>